<proteinExistence type="predicted"/>
<evidence type="ECO:0000259" key="7">
    <source>
        <dbReference type="PROSITE" id="PS51296"/>
    </source>
</evidence>
<name>A0A060I3N9_RHIET</name>
<dbReference type="InterPro" id="IPR005805">
    <property type="entry name" value="Rieske_Fe-S_prot_C"/>
</dbReference>
<dbReference type="PRINTS" id="PR00162">
    <property type="entry name" value="RIESKE"/>
</dbReference>
<dbReference type="PANTHER" id="PTHR13847">
    <property type="entry name" value="SARCOSINE DEHYDROGENASE-RELATED"/>
    <property type="match status" value="1"/>
</dbReference>
<dbReference type="GO" id="GO:0051537">
    <property type="term" value="F:2 iron, 2 sulfur cluster binding"/>
    <property type="evidence" value="ECO:0007669"/>
    <property type="project" value="UniProtKB-KW"/>
</dbReference>
<dbReference type="FunFam" id="2.102.10.10:FF:000014">
    <property type="entry name" value="Oxidoreductase, FAD dependent"/>
    <property type="match status" value="1"/>
</dbReference>
<dbReference type="Gene3D" id="2.102.10.10">
    <property type="entry name" value="Rieske [2Fe-2S] iron-sulphur domain"/>
    <property type="match status" value="1"/>
</dbReference>
<dbReference type="Gene3D" id="3.50.50.60">
    <property type="entry name" value="FAD/NAD(P)-binding domain"/>
    <property type="match status" value="1"/>
</dbReference>
<dbReference type="AlphaFoldDB" id="A0A060I3N9"/>
<feature type="domain" description="Rieske" evidence="7">
    <location>
        <begin position="422"/>
        <end position="506"/>
    </location>
</feature>
<dbReference type="GO" id="GO:0016020">
    <property type="term" value="C:membrane"/>
    <property type="evidence" value="ECO:0007669"/>
    <property type="project" value="InterPro"/>
</dbReference>
<keyword evidence="2" id="KW-0479">Metal-binding</keyword>
<dbReference type="InterPro" id="IPR006076">
    <property type="entry name" value="FAD-dep_OxRdtase"/>
</dbReference>
<evidence type="ECO:0000256" key="2">
    <source>
        <dbReference type="ARBA" id="ARBA00022723"/>
    </source>
</evidence>
<dbReference type="EMBL" id="CP006986">
    <property type="protein sequence ID" value="AIC28457.1"/>
    <property type="molecule type" value="Genomic_DNA"/>
</dbReference>
<evidence type="ECO:0000313" key="8">
    <source>
        <dbReference type="EMBL" id="AIC28457.1"/>
    </source>
</evidence>
<evidence type="ECO:0000313" key="9">
    <source>
        <dbReference type="Proteomes" id="UP000027180"/>
    </source>
</evidence>
<evidence type="ECO:0000256" key="6">
    <source>
        <dbReference type="ARBA" id="ARBA00023157"/>
    </source>
</evidence>
<organism evidence="8 9">
    <name type="scientific">Rhizobium etli bv. mimosae str. IE4771</name>
    <dbReference type="NCBI Taxonomy" id="1432050"/>
    <lineage>
        <taxon>Bacteria</taxon>
        <taxon>Pseudomonadati</taxon>
        <taxon>Pseudomonadota</taxon>
        <taxon>Alphaproteobacteria</taxon>
        <taxon>Hyphomicrobiales</taxon>
        <taxon>Rhizobiaceae</taxon>
        <taxon>Rhizobium/Agrobacterium group</taxon>
        <taxon>Rhizobium</taxon>
    </lineage>
</organism>
<evidence type="ECO:0000256" key="5">
    <source>
        <dbReference type="ARBA" id="ARBA00023014"/>
    </source>
</evidence>
<dbReference type="SUPFAM" id="SSF51905">
    <property type="entry name" value="FAD/NAD(P)-binding domain"/>
    <property type="match status" value="1"/>
</dbReference>
<evidence type="ECO:0000256" key="1">
    <source>
        <dbReference type="ARBA" id="ARBA00022714"/>
    </source>
</evidence>
<dbReference type="Gene3D" id="3.30.9.10">
    <property type="entry name" value="D-Amino Acid Oxidase, subunit A, domain 2"/>
    <property type="match status" value="1"/>
</dbReference>
<dbReference type="Proteomes" id="UP000027180">
    <property type="component" value="Chromosome"/>
</dbReference>
<dbReference type="GO" id="GO:0005737">
    <property type="term" value="C:cytoplasm"/>
    <property type="evidence" value="ECO:0007669"/>
    <property type="project" value="TreeGrafter"/>
</dbReference>
<gene>
    <name evidence="8" type="ORF">IE4771_CH03375</name>
</gene>
<keyword evidence="4" id="KW-0408">Iron</keyword>
<dbReference type="GO" id="GO:0046872">
    <property type="term" value="F:metal ion binding"/>
    <property type="evidence" value="ECO:0007669"/>
    <property type="project" value="UniProtKB-KW"/>
</dbReference>
<keyword evidence="1" id="KW-0001">2Fe-2S</keyword>
<dbReference type="InterPro" id="IPR017941">
    <property type="entry name" value="Rieske_2Fe-2S"/>
</dbReference>
<keyword evidence="5" id="KW-0411">Iron-sulfur</keyword>
<keyword evidence="3" id="KW-0560">Oxidoreductase</keyword>
<dbReference type="PANTHER" id="PTHR13847:SF281">
    <property type="entry name" value="FAD DEPENDENT OXIDOREDUCTASE DOMAIN-CONTAINING PROTEIN"/>
    <property type="match status" value="1"/>
</dbReference>
<dbReference type="InterPro" id="IPR036188">
    <property type="entry name" value="FAD/NAD-bd_sf"/>
</dbReference>
<dbReference type="KEGG" id="rei:IE4771_CH03375"/>
<evidence type="ECO:0000256" key="3">
    <source>
        <dbReference type="ARBA" id="ARBA00023002"/>
    </source>
</evidence>
<reference evidence="8 9" key="1">
    <citation type="submission" date="2013-12" db="EMBL/GenBank/DDBJ databases">
        <title>Complete genome sequence of Rhizobium etli bv. mimosae IE4771.</title>
        <authorList>
            <person name="Bustos P."/>
            <person name="Santamaria R.I."/>
            <person name="Lozano L."/>
            <person name="Ormeno-Orrillo E."/>
            <person name="Rogel M.A."/>
            <person name="Romero D."/>
            <person name="Cevallos M.A."/>
            <person name="Martinez-Romero E."/>
            <person name="Gonzalez V."/>
        </authorList>
    </citation>
    <scope>NUCLEOTIDE SEQUENCE [LARGE SCALE GENOMIC DNA]</scope>
    <source>
        <strain evidence="8 9">IE4771</strain>
    </source>
</reference>
<keyword evidence="6" id="KW-1015">Disulfide bond</keyword>
<dbReference type="OrthoDB" id="311718at2"/>
<accession>A0A060I3N9</accession>
<dbReference type="Pfam" id="PF00355">
    <property type="entry name" value="Rieske"/>
    <property type="match status" value="1"/>
</dbReference>
<dbReference type="Pfam" id="PF01266">
    <property type="entry name" value="DAO"/>
    <property type="match status" value="1"/>
</dbReference>
<sequence>MNASDERTVSLWSGIEVAPDAAPLASNEDFDVVVVGSGIAGMSIAYELAAAGQKVAVLDRGRIGGGMTARTTAHLASVCDDYFSELIGLRGEELARLYFQSHSAAIARIEAIQAAEHIACDFRRLDGFLFPASGGAEADLRRELEAGLKIGIAVEEVAGLPLSGHADTPALRYPDQATFHPLKYLRGLAAGIRARGGTLYCETIVDKVEETDSGVRVGTNSGLTVTARWAIVATNSPINDRVALHTKQAPYRTYAMAFEIARGIVPDGLYWDTEDPYHYVRLHPGDDESDFLIVGGEDHKTGTADNADDRFAALTSWIRGLVPDLGAETHRWSGQVMETIDYAAFIGRNPGNERLFVVTGDSGEGMTHGVVASLLISEAILGGDSPWRELYEPSRKTVSAVGNYLAENATMIKNFAEYVAPGEVESVDRLRPGEGAIVRKGMTKIAAFRSDDGTLHRRSAACTHVGCHVHWNSLERCWDCPCHGSHFAVDGTVLNAPAVSPLAEID</sequence>
<dbReference type="InterPro" id="IPR036922">
    <property type="entry name" value="Rieske_2Fe-2S_sf"/>
</dbReference>
<dbReference type="RefSeq" id="WP_038690555.1">
    <property type="nucleotide sequence ID" value="NZ_CP006986.1"/>
</dbReference>
<dbReference type="GO" id="GO:0016491">
    <property type="term" value="F:oxidoreductase activity"/>
    <property type="evidence" value="ECO:0007669"/>
    <property type="project" value="UniProtKB-KW"/>
</dbReference>
<dbReference type="HOGENOM" id="CLU_007884_15_1_5"/>
<dbReference type="SUPFAM" id="SSF50022">
    <property type="entry name" value="ISP domain"/>
    <property type="match status" value="1"/>
</dbReference>
<protein>
    <submittedName>
        <fullName evidence="8">FAD dependent oxidoreductase protein</fullName>
    </submittedName>
</protein>
<dbReference type="PROSITE" id="PS51296">
    <property type="entry name" value="RIESKE"/>
    <property type="match status" value="1"/>
</dbReference>
<evidence type="ECO:0000256" key="4">
    <source>
        <dbReference type="ARBA" id="ARBA00023004"/>
    </source>
</evidence>